<reference evidence="2" key="1">
    <citation type="submission" date="2008-06" db="EMBL/GenBank/DDBJ databases">
        <title>Complete sequence of chromosome of Prosthecochloris aestuarii DSM 271.</title>
        <authorList>
            <consortium name="US DOE Joint Genome Institute"/>
            <person name="Lucas S."/>
            <person name="Copeland A."/>
            <person name="Lapidus A."/>
            <person name="Glavina del Rio T."/>
            <person name="Dalin E."/>
            <person name="Tice H."/>
            <person name="Bruce D."/>
            <person name="Goodwin L."/>
            <person name="Pitluck S."/>
            <person name="Schmutz J."/>
            <person name="Larimer F."/>
            <person name="Land M."/>
            <person name="Hauser L."/>
            <person name="Kyrpides N."/>
            <person name="Anderson I."/>
            <person name="Liu Z."/>
            <person name="Li T."/>
            <person name="Zhao F."/>
            <person name="Overmann J."/>
            <person name="Bryant D.A."/>
            <person name="Richardson P."/>
        </authorList>
    </citation>
    <scope>NUCLEOTIDE SEQUENCE [LARGE SCALE GENOMIC DNA]</scope>
    <source>
        <strain evidence="2">DSM 271</strain>
    </source>
</reference>
<dbReference type="AlphaFoldDB" id="B4S7F5"/>
<accession>B4S7F5</accession>
<protein>
    <recommendedName>
        <fullName evidence="4">DoxX family protein</fullName>
    </recommendedName>
</protein>
<dbReference type="HOGENOM" id="CLU_135455_1_0_10"/>
<feature type="transmembrane region" description="Helical" evidence="1">
    <location>
        <begin position="50"/>
        <end position="74"/>
    </location>
</feature>
<gene>
    <name evidence="2" type="ordered locus">Paes_0949</name>
</gene>
<keyword evidence="3" id="KW-1185">Reference proteome</keyword>
<feature type="transmembrane region" description="Helical" evidence="1">
    <location>
        <begin position="106"/>
        <end position="125"/>
    </location>
</feature>
<dbReference type="Proteomes" id="UP000002725">
    <property type="component" value="Chromosome"/>
</dbReference>
<organism evidence="2 3">
    <name type="scientific">Prosthecochloris aestuarii (strain DSM 271 / SK 413)</name>
    <dbReference type="NCBI Taxonomy" id="290512"/>
    <lineage>
        <taxon>Bacteria</taxon>
        <taxon>Pseudomonadati</taxon>
        <taxon>Chlorobiota</taxon>
        <taxon>Chlorobiia</taxon>
        <taxon>Chlorobiales</taxon>
        <taxon>Chlorobiaceae</taxon>
        <taxon>Prosthecochloris</taxon>
    </lineage>
</organism>
<evidence type="ECO:0008006" key="4">
    <source>
        <dbReference type="Google" id="ProtNLM"/>
    </source>
</evidence>
<keyword evidence="1" id="KW-0812">Transmembrane</keyword>
<evidence type="ECO:0000313" key="3">
    <source>
        <dbReference type="Proteomes" id="UP000002725"/>
    </source>
</evidence>
<dbReference type="InterPro" id="IPR025695">
    <property type="entry name" value="DoxX-like"/>
</dbReference>
<feature type="transmembrane region" description="Helical" evidence="1">
    <location>
        <begin position="81"/>
        <end position="100"/>
    </location>
</feature>
<dbReference type="KEGG" id="paa:Paes_0949"/>
<dbReference type="EMBL" id="CP001108">
    <property type="protein sequence ID" value="ACF45992.1"/>
    <property type="molecule type" value="Genomic_DNA"/>
</dbReference>
<evidence type="ECO:0000256" key="1">
    <source>
        <dbReference type="SAM" id="Phobius"/>
    </source>
</evidence>
<keyword evidence="1" id="KW-0472">Membrane</keyword>
<dbReference type="STRING" id="290512.Paes_0949"/>
<name>B4S7F5_PROA2</name>
<sequence>MIRNLWRDESLVLIIARLALAFSWIYQGAVPKIACQSPGEIELIGHVIKVYEIACQLVTSMGYGEIVFGIFLLFTRRSWLFIANILILSLLLGYVALFQADLFTLPFNPLTLNLALIGLSLIAFLEMKNKLSHHEQ</sequence>
<keyword evidence="1" id="KW-1133">Transmembrane helix</keyword>
<dbReference type="Pfam" id="PF13781">
    <property type="entry name" value="DoxX_3"/>
    <property type="match status" value="1"/>
</dbReference>
<evidence type="ECO:0000313" key="2">
    <source>
        <dbReference type="EMBL" id="ACF45992.1"/>
    </source>
</evidence>
<dbReference type="eggNOG" id="ENOG50333P5">
    <property type="taxonomic scope" value="Bacteria"/>
</dbReference>
<feature type="transmembrane region" description="Helical" evidence="1">
    <location>
        <begin position="12"/>
        <end position="30"/>
    </location>
</feature>
<proteinExistence type="predicted"/>
<dbReference type="RefSeq" id="WP_012505529.1">
    <property type="nucleotide sequence ID" value="NC_011059.1"/>
</dbReference>